<evidence type="ECO:0000256" key="1">
    <source>
        <dbReference type="PROSITE-ProRule" id="PRU00175"/>
    </source>
</evidence>
<dbReference type="GO" id="GO:0005634">
    <property type="term" value="C:nucleus"/>
    <property type="evidence" value="ECO:0007669"/>
    <property type="project" value="InterPro"/>
</dbReference>
<dbReference type="InterPro" id="IPR013083">
    <property type="entry name" value="Znf_RING/FYVE/PHD"/>
</dbReference>
<dbReference type="Pfam" id="PF13639">
    <property type="entry name" value="zf-RING_2"/>
    <property type="match status" value="1"/>
</dbReference>
<sequence length="415" mass="46861">MAPSHPGRFPTHAHAHSAATTRNRPPGTASASVIPNGIVHRKRDEFEARISAQGHHSDLVLMTRALNYTRNNIYGSNMTYMGRLRVAEHLGLSNLTASLAEFIRVHDDMSRAFARTYQISMRVQRRATIDILTQIEIRIFHMQNTVFHADIVSTLSGTLLQTMRVAGNFDTEAFALRDLLVDEFARVLTSWDDHSSDGLEDHELENVGPNSDINTLGQDVAAPQTRCETITGSSIYLSTPSSSSTTFTDALMNETDDEYDDEDDDSHRCSICIEQYTTSAHRAFRLMACGHIFGKTCISNWVNSVARNANTCPQCRMVLCPRRPRRPIGVLHGQVLPPRPDQAVLQARLDRITCRFRHLSDVYATLWGATSGNVFYDTCIIELNWRFFTQDLRWQIVPDELFATGLKIRRVNWHA</sequence>
<dbReference type="Proteomes" id="UP001280581">
    <property type="component" value="Unassembled WGS sequence"/>
</dbReference>
<gene>
    <name evidence="4" type="ORF">GRF29_103g1136626</name>
</gene>
<dbReference type="PROSITE" id="PS50089">
    <property type="entry name" value="ZF_RING_2"/>
    <property type="match status" value="1"/>
</dbReference>
<evidence type="ECO:0000259" key="3">
    <source>
        <dbReference type="PROSITE" id="PS50089"/>
    </source>
</evidence>
<feature type="domain" description="RING-type" evidence="3">
    <location>
        <begin position="269"/>
        <end position="316"/>
    </location>
</feature>
<evidence type="ECO:0000313" key="5">
    <source>
        <dbReference type="Proteomes" id="UP001280581"/>
    </source>
</evidence>
<evidence type="ECO:0000313" key="4">
    <source>
        <dbReference type="EMBL" id="KAK3207489.1"/>
    </source>
</evidence>
<keyword evidence="1" id="KW-0479">Metal-binding</keyword>
<evidence type="ECO:0000256" key="2">
    <source>
        <dbReference type="SAM" id="MobiDB-lite"/>
    </source>
</evidence>
<dbReference type="AlphaFoldDB" id="A0AAN6LY77"/>
<dbReference type="GO" id="GO:0004842">
    <property type="term" value="F:ubiquitin-protein transferase activity"/>
    <property type="evidence" value="ECO:0007669"/>
    <property type="project" value="InterPro"/>
</dbReference>
<dbReference type="PANTHER" id="PTHR16047:SF7">
    <property type="entry name" value="E3 UBIQUITIN-PROTEIN LIGASE RFWD3"/>
    <property type="match status" value="1"/>
</dbReference>
<feature type="region of interest" description="Disordered" evidence="2">
    <location>
        <begin position="1"/>
        <end position="36"/>
    </location>
</feature>
<keyword evidence="5" id="KW-1185">Reference proteome</keyword>
<keyword evidence="1" id="KW-0863">Zinc-finger</keyword>
<dbReference type="SMART" id="SM00184">
    <property type="entry name" value="RING"/>
    <property type="match status" value="1"/>
</dbReference>
<dbReference type="GO" id="GO:0016567">
    <property type="term" value="P:protein ubiquitination"/>
    <property type="evidence" value="ECO:0007669"/>
    <property type="project" value="InterPro"/>
</dbReference>
<comment type="caution">
    <text evidence="4">The sequence shown here is derived from an EMBL/GenBank/DDBJ whole genome shotgun (WGS) entry which is preliminary data.</text>
</comment>
<organism evidence="4 5">
    <name type="scientific">Pseudopithomyces chartarum</name>
    <dbReference type="NCBI Taxonomy" id="1892770"/>
    <lineage>
        <taxon>Eukaryota</taxon>
        <taxon>Fungi</taxon>
        <taxon>Dikarya</taxon>
        <taxon>Ascomycota</taxon>
        <taxon>Pezizomycotina</taxon>
        <taxon>Dothideomycetes</taxon>
        <taxon>Pleosporomycetidae</taxon>
        <taxon>Pleosporales</taxon>
        <taxon>Massarineae</taxon>
        <taxon>Didymosphaeriaceae</taxon>
        <taxon>Pseudopithomyces</taxon>
    </lineage>
</organism>
<dbReference type="EMBL" id="WVTA01000009">
    <property type="protein sequence ID" value="KAK3207489.1"/>
    <property type="molecule type" value="Genomic_DNA"/>
</dbReference>
<dbReference type="SUPFAM" id="SSF57850">
    <property type="entry name" value="RING/U-box"/>
    <property type="match status" value="1"/>
</dbReference>
<reference evidence="4 5" key="1">
    <citation type="submission" date="2021-02" db="EMBL/GenBank/DDBJ databases">
        <title>Genome assembly of Pseudopithomyces chartarum.</title>
        <authorList>
            <person name="Jauregui R."/>
            <person name="Singh J."/>
            <person name="Voisey C."/>
        </authorList>
    </citation>
    <scope>NUCLEOTIDE SEQUENCE [LARGE SCALE GENOMIC DNA]</scope>
    <source>
        <strain evidence="4 5">AGR01</strain>
    </source>
</reference>
<dbReference type="GO" id="GO:0036297">
    <property type="term" value="P:interstrand cross-link repair"/>
    <property type="evidence" value="ECO:0007669"/>
    <property type="project" value="InterPro"/>
</dbReference>
<name>A0AAN6LY77_9PLEO</name>
<keyword evidence="1" id="KW-0862">Zinc</keyword>
<dbReference type="PANTHER" id="PTHR16047">
    <property type="entry name" value="RFWD3 PROTEIN"/>
    <property type="match status" value="1"/>
</dbReference>
<proteinExistence type="predicted"/>
<dbReference type="InterPro" id="IPR037381">
    <property type="entry name" value="RFWD3"/>
</dbReference>
<dbReference type="GO" id="GO:0008270">
    <property type="term" value="F:zinc ion binding"/>
    <property type="evidence" value="ECO:0007669"/>
    <property type="project" value="UniProtKB-KW"/>
</dbReference>
<protein>
    <recommendedName>
        <fullName evidence="3">RING-type domain-containing protein</fullName>
    </recommendedName>
</protein>
<accession>A0AAN6LY77</accession>
<dbReference type="InterPro" id="IPR001841">
    <property type="entry name" value="Znf_RING"/>
</dbReference>
<dbReference type="Gene3D" id="3.30.40.10">
    <property type="entry name" value="Zinc/RING finger domain, C3HC4 (zinc finger)"/>
    <property type="match status" value="1"/>
</dbReference>